<organism evidence="1 2">
    <name type="scientific">Tsukamurella pseudospumae</name>
    <dbReference type="NCBI Taxonomy" id="239498"/>
    <lineage>
        <taxon>Bacteria</taxon>
        <taxon>Bacillati</taxon>
        <taxon>Actinomycetota</taxon>
        <taxon>Actinomycetes</taxon>
        <taxon>Mycobacteriales</taxon>
        <taxon>Tsukamurellaceae</taxon>
        <taxon>Tsukamurella</taxon>
    </lineage>
</organism>
<dbReference type="Proteomes" id="UP000070409">
    <property type="component" value="Unassembled WGS sequence"/>
</dbReference>
<dbReference type="PANTHER" id="PTHR43612">
    <property type="entry name" value="TRIFUNCTIONAL ENZYME SUBUNIT ALPHA"/>
    <property type="match status" value="1"/>
</dbReference>
<keyword evidence="2" id="KW-1185">Reference proteome</keyword>
<dbReference type="InterPro" id="IPR050136">
    <property type="entry name" value="FA_oxidation_alpha_subunit"/>
</dbReference>
<sequence length="139" mass="14876">MVDAGRTGRKDGAGFYDYVDGKRTGLWPGLKDLLPAGQDIPLQDMIDRMLFAESLETVRCFDEGVMDSVADANIGSIFGIGFPAWTGGVLQFINGYEGANGTVGPKAFVARAQELTKYGEQFTPPASLVAKAEAGETYE</sequence>
<evidence type="ECO:0000313" key="2">
    <source>
        <dbReference type="Proteomes" id="UP000070409"/>
    </source>
</evidence>
<comment type="caution">
    <text evidence="1">The sequence shown here is derived from an EMBL/GenBank/DDBJ whole genome shotgun (WGS) entry which is preliminary data.</text>
</comment>
<dbReference type="EMBL" id="LSRE01000017">
    <property type="protein sequence ID" value="KXO97742.1"/>
    <property type="molecule type" value="Genomic_DNA"/>
</dbReference>
<dbReference type="InterPro" id="IPR008927">
    <property type="entry name" value="6-PGluconate_DH-like_C_sf"/>
</dbReference>
<proteinExistence type="predicted"/>
<dbReference type="SUPFAM" id="SSF48179">
    <property type="entry name" value="6-phosphogluconate dehydrogenase C-terminal domain-like"/>
    <property type="match status" value="2"/>
</dbReference>
<evidence type="ECO:0000313" key="1">
    <source>
        <dbReference type="EMBL" id="KXO97742.1"/>
    </source>
</evidence>
<dbReference type="PANTHER" id="PTHR43612:SF3">
    <property type="entry name" value="TRIFUNCTIONAL ENZYME SUBUNIT ALPHA, MITOCHONDRIAL"/>
    <property type="match status" value="1"/>
</dbReference>
<evidence type="ECO:0008006" key="3">
    <source>
        <dbReference type="Google" id="ProtNLM"/>
    </source>
</evidence>
<accession>A0A137ZHT5</accession>
<name>A0A137ZHT5_9ACTN</name>
<gene>
    <name evidence="1" type="ORF">AXK61_22195</name>
</gene>
<protein>
    <recommendedName>
        <fullName evidence="3">3-hydroxyacyl-CoA dehydrogenase C-terminal domain-containing protein</fullName>
    </recommendedName>
</protein>
<dbReference type="Gene3D" id="1.10.1040.50">
    <property type="match status" value="1"/>
</dbReference>
<reference evidence="1 2" key="1">
    <citation type="submission" date="2016-02" db="EMBL/GenBank/DDBJ databases">
        <authorList>
            <person name="Teng J.L."/>
            <person name="Tang Y."/>
            <person name="Huang Y."/>
            <person name="Guo F."/>
            <person name="Wei W."/>
            <person name="Chen J.H."/>
            <person name="Wong S.Y."/>
            <person name="Lau S.K."/>
            <person name="Woo P.C."/>
        </authorList>
    </citation>
    <scope>NUCLEOTIDE SEQUENCE [LARGE SCALE GENOMIC DNA]</scope>
    <source>
        <strain evidence="1 2">JCM 13375</strain>
    </source>
</reference>